<feature type="domain" description="NAD-dependent epimerase/dehydratase" evidence="2">
    <location>
        <begin position="12"/>
        <end position="261"/>
    </location>
</feature>
<evidence type="ECO:0000256" key="1">
    <source>
        <dbReference type="ARBA" id="ARBA00007637"/>
    </source>
</evidence>
<dbReference type="InterPro" id="IPR001509">
    <property type="entry name" value="Epimerase_deHydtase"/>
</dbReference>
<comment type="caution">
    <text evidence="3">The sequence shown here is derived from an EMBL/GenBank/DDBJ whole genome shotgun (WGS) entry which is preliminary data.</text>
</comment>
<name>A0ABW0W9U5_9BACL</name>
<dbReference type="Gene3D" id="3.90.25.10">
    <property type="entry name" value="UDP-galactose 4-epimerase, domain 1"/>
    <property type="match status" value="1"/>
</dbReference>
<keyword evidence="4" id="KW-1185">Reference proteome</keyword>
<accession>A0ABW0W9U5</accession>
<proteinExistence type="inferred from homology"/>
<gene>
    <name evidence="3" type="ORF">ACFPYJ_31125</name>
</gene>
<evidence type="ECO:0000259" key="2">
    <source>
        <dbReference type="Pfam" id="PF01370"/>
    </source>
</evidence>
<organism evidence="3 4">
    <name type="scientific">Paenibacillus solisilvae</name>
    <dbReference type="NCBI Taxonomy" id="2486751"/>
    <lineage>
        <taxon>Bacteria</taxon>
        <taxon>Bacillati</taxon>
        <taxon>Bacillota</taxon>
        <taxon>Bacilli</taxon>
        <taxon>Bacillales</taxon>
        <taxon>Paenibacillaceae</taxon>
        <taxon>Paenibacillus</taxon>
    </lineage>
</organism>
<sequence length="332" mass="36133">MDEESMSRPRLVITGAGGFSGEHACRHFSSQGWEVTAVLREQASDQAPAWLQQVETVAYCDLSSRQETETLIQLTRPEYVLHLAGMNAVASSWKDPIAALQSNVMGTVHLLEAVRQLNESLHQKSSSGNGSQASQACRILVIGSMLRFKLPLTADSEGPPHPYSLSKTMQVLAAQSWASLYGLEVIAAEPANLIGPGRSTGLCTLLARFAAETERAAAGGMQQPGPFKLSSRTETRDLLDVRDAVRAYELLLRSGVRGRVYPVTSGRLRTIGELADRFDQIAAVPLHWEVGQSQAPSPVPDSPAAIRELGWHPQITIEQSISDVLEYARSRH</sequence>
<dbReference type="Proteomes" id="UP001596047">
    <property type="component" value="Unassembled WGS sequence"/>
</dbReference>
<dbReference type="SUPFAM" id="SSF51735">
    <property type="entry name" value="NAD(P)-binding Rossmann-fold domains"/>
    <property type="match status" value="1"/>
</dbReference>
<evidence type="ECO:0000313" key="4">
    <source>
        <dbReference type="Proteomes" id="UP001596047"/>
    </source>
</evidence>
<dbReference type="EMBL" id="JBHSOW010000127">
    <property type="protein sequence ID" value="MFC5653494.1"/>
    <property type="molecule type" value="Genomic_DNA"/>
</dbReference>
<dbReference type="Pfam" id="PF01370">
    <property type="entry name" value="Epimerase"/>
    <property type="match status" value="1"/>
</dbReference>
<dbReference type="RefSeq" id="WP_379192148.1">
    <property type="nucleotide sequence ID" value="NZ_JBHSOW010000127.1"/>
</dbReference>
<comment type="similarity">
    <text evidence="1">Belongs to the NAD(P)-dependent epimerase/dehydratase family.</text>
</comment>
<dbReference type="PANTHER" id="PTHR43000">
    <property type="entry name" value="DTDP-D-GLUCOSE 4,6-DEHYDRATASE-RELATED"/>
    <property type="match status" value="1"/>
</dbReference>
<evidence type="ECO:0000313" key="3">
    <source>
        <dbReference type="EMBL" id="MFC5653494.1"/>
    </source>
</evidence>
<protein>
    <submittedName>
        <fullName evidence="3">NAD-dependent epimerase/dehydratase family protein</fullName>
    </submittedName>
</protein>
<dbReference type="InterPro" id="IPR036291">
    <property type="entry name" value="NAD(P)-bd_dom_sf"/>
</dbReference>
<dbReference type="Gene3D" id="3.40.50.720">
    <property type="entry name" value="NAD(P)-binding Rossmann-like Domain"/>
    <property type="match status" value="1"/>
</dbReference>
<reference evidence="4" key="1">
    <citation type="journal article" date="2019" name="Int. J. Syst. Evol. Microbiol.">
        <title>The Global Catalogue of Microorganisms (GCM) 10K type strain sequencing project: providing services to taxonomists for standard genome sequencing and annotation.</title>
        <authorList>
            <consortium name="The Broad Institute Genomics Platform"/>
            <consortium name="The Broad Institute Genome Sequencing Center for Infectious Disease"/>
            <person name="Wu L."/>
            <person name="Ma J."/>
        </authorList>
    </citation>
    <scope>NUCLEOTIDE SEQUENCE [LARGE SCALE GENOMIC DNA]</scope>
    <source>
        <strain evidence="4">CGMCC 1.3240</strain>
    </source>
</reference>